<dbReference type="AlphaFoldDB" id="A0A162ZL48"/>
<sequence>MVKRQRGVETRGGHLGDVVCGEVRRDGEMRGGGGDFDDYRVCGRVLEERGCHDVDGRMLTSDKWGLLSAMQALTVHILVRLQEGETPDNSHDILLLSTLLMVTYALNEQVNFGPCIARSGLYHGSDGSEWIFEELPRRLALVYQILKMLYSLDPATFCAEPDGFLLAPLPGRKQLWEAPDDAQAWMAEKSRDGPIPGVFGVLTGGQMMRLQEQQVVLAAEMSFPLVLEMRKVRAIGRSGVRQLSKVTGKSK</sequence>
<accession>A0A162ZL48</accession>
<reference evidence="1 2" key="1">
    <citation type="journal article" date="2016" name="Sci. Rep.">
        <title>Draft genome sequencing and secretome analysis of fungal phytopathogen Ascochyta rabiei provides insight into the necrotrophic effector repertoire.</title>
        <authorList>
            <person name="Verma S."/>
            <person name="Gazara R.K."/>
            <person name="Nizam S."/>
            <person name="Parween S."/>
            <person name="Chattopadhyay D."/>
            <person name="Verma P.K."/>
        </authorList>
    </citation>
    <scope>NUCLEOTIDE SEQUENCE [LARGE SCALE GENOMIC DNA]</scope>
    <source>
        <strain evidence="1 2">ArDII</strain>
    </source>
</reference>
<dbReference type="EMBL" id="JYNV01000272">
    <property type="protein sequence ID" value="KZM20669.1"/>
    <property type="molecule type" value="Genomic_DNA"/>
</dbReference>
<dbReference type="STRING" id="5454.A0A162ZL48"/>
<evidence type="ECO:0000313" key="2">
    <source>
        <dbReference type="Proteomes" id="UP000076837"/>
    </source>
</evidence>
<name>A0A162ZL48_DIDRA</name>
<organism evidence="1 2">
    <name type="scientific">Didymella rabiei</name>
    <name type="common">Chickpea ascochyta blight fungus</name>
    <name type="synonym">Mycosphaerella rabiei</name>
    <dbReference type="NCBI Taxonomy" id="5454"/>
    <lineage>
        <taxon>Eukaryota</taxon>
        <taxon>Fungi</taxon>
        <taxon>Dikarya</taxon>
        <taxon>Ascomycota</taxon>
        <taxon>Pezizomycotina</taxon>
        <taxon>Dothideomycetes</taxon>
        <taxon>Pleosporomycetidae</taxon>
        <taxon>Pleosporales</taxon>
        <taxon>Pleosporineae</taxon>
        <taxon>Didymellaceae</taxon>
        <taxon>Ascochyta</taxon>
    </lineage>
</organism>
<evidence type="ECO:0000313" key="1">
    <source>
        <dbReference type="EMBL" id="KZM20669.1"/>
    </source>
</evidence>
<comment type="caution">
    <text evidence="1">The sequence shown here is derived from an EMBL/GenBank/DDBJ whole genome shotgun (WGS) entry which is preliminary data.</text>
</comment>
<gene>
    <name evidence="1" type="ORF">ST47_g8171</name>
</gene>
<protein>
    <submittedName>
        <fullName evidence="1">Uncharacterized protein</fullName>
    </submittedName>
</protein>
<keyword evidence="2" id="KW-1185">Reference proteome</keyword>
<proteinExistence type="predicted"/>
<dbReference type="Proteomes" id="UP000076837">
    <property type="component" value="Unassembled WGS sequence"/>
</dbReference>